<protein>
    <recommendedName>
        <fullName evidence="3">C-type lectin domain-containing protein</fullName>
    </recommendedName>
</protein>
<evidence type="ECO:0000259" key="3">
    <source>
        <dbReference type="PROSITE" id="PS50041"/>
    </source>
</evidence>
<feature type="signal peptide" evidence="2">
    <location>
        <begin position="1"/>
        <end position="17"/>
    </location>
</feature>
<evidence type="ECO:0000313" key="4">
    <source>
        <dbReference type="EMBL" id="KAA3676871.1"/>
    </source>
</evidence>
<proteinExistence type="predicted"/>
<evidence type="ECO:0000256" key="2">
    <source>
        <dbReference type="SAM" id="SignalP"/>
    </source>
</evidence>
<feature type="chain" id="PRO_5023936545" description="C-type lectin domain-containing protein" evidence="2">
    <location>
        <begin position="18"/>
        <end position="248"/>
    </location>
</feature>
<keyword evidence="2" id="KW-0732">Signal</keyword>
<dbReference type="InterPro" id="IPR001304">
    <property type="entry name" value="C-type_lectin-like"/>
</dbReference>
<organism evidence="4 5">
    <name type="scientific">Paragonimus westermani</name>
    <dbReference type="NCBI Taxonomy" id="34504"/>
    <lineage>
        <taxon>Eukaryota</taxon>
        <taxon>Metazoa</taxon>
        <taxon>Spiralia</taxon>
        <taxon>Lophotrochozoa</taxon>
        <taxon>Platyhelminthes</taxon>
        <taxon>Trematoda</taxon>
        <taxon>Digenea</taxon>
        <taxon>Plagiorchiida</taxon>
        <taxon>Troglotremata</taxon>
        <taxon>Troglotrematidae</taxon>
        <taxon>Paragonimus</taxon>
    </lineage>
</organism>
<evidence type="ECO:0000313" key="5">
    <source>
        <dbReference type="Proteomes" id="UP000324629"/>
    </source>
</evidence>
<gene>
    <name evidence="4" type="ORF">DEA37_0011664</name>
</gene>
<reference evidence="4 5" key="1">
    <citation type="journal article" date="2019" name="Gigascience">
        <title>Whole-genome sequence of the oriental lung fluke Paragonimus westermani.</title>
        <authorList>
            <person name="Oey H."/>
            <person name="Zakrzewski M."/>
            <person name="Narain K."/>
            <person name="Devi K.R."/>
            <person name="Agatsuma T."/>
            <person name="Nawaratna S."/>
            <person name="Gobert G.N."/>
            <person name="Jones M.K."/>
            <person name="Ragan M.A."/>
            <person name="McManus D.P."/>
            <person name="Krause L."/>
        </authorList>
    </citation>
    <scope>NUCLEOTIDE SEQUENCE [LARGE SCALE GENOMIC DNA]</scope>
    <source>
        <strain evidence="4 5">IND2009</strain>
    </source>
</reference>
<comment type="caution">
    <text evidence="4">The sequence shown here is derived from an EMBL/GenBank/DDBJ whole genome shotgun (WGS) entry which is preliminary data.</text>
</comment>
<sequence>MKRVLLCSLLIINYCESIEKSRGALGSRVFTFVHGDDDARMNFFSADAYCRNNVGVDTKSYGHVGIIEDANGFVRKDRDKSSLGNAHVGDIVLETSLASLHSYPETLALVRWISKQEKRSFWIGGTITKTLNEYLRPIFVLHWTDGSTGDFSFLRLPSEQLSEIGIGEKKCVSVDYYSGQWGVHSCNEKKYFVCLTIPVLKSRSKLETAPNNPQHIPHPPSWKTPKSKKSSSAVRSQLTADELKKLLS</sequence>
<dbReference type="Pfam" id="PF00059">
    <property type="entry name" value="Lectin_C"/>
    <property type="match status" value="1"/>
</dbReference>
<dbReference type="AlphaFoldDB" id="A0A5J4NMT4"/>
<feature type="region of interest" description="Disordered" evidence="1">
    <location>
        <begin position="207"/>
        <end position="248"/>
    </location>
</feature>
<dbReference type="PROSITE" id="PS50041">
    <property type="entry name" value="C_TYPE_LECTIN_2"/>
    <property type="match status" value="1"/>
</dbReference>
<accession>A0A5J4NMT4</accession>
<dbReference type="EMBL" id="QNGE01001765">
    <property type="protein sequence ID" value="KAA3676871.1"/>
    <property type="molecule type" value="Genomic_DNA"/>
</dbReference>
<feature type="domain" description="C-type lectin" evidence="3">
    <location>
        <begin position="97"/>
        <end position="195"/>
    </location>
</feature>
<dbReference type="InterPro" id="IPR016186">
    <property type="entry name" value="C-type_lectin-like/link_sf"/>
</dbReference>
<dbReference type="SUPFAM" id="SSF56436">
    <property type="entry name" value="C-type lectin-like"/>
    <property type="match status" value="1"/>
</dbReference>
<dbReference type="Proteomes" id="UP000324629">
    <property type="component" value="Unassembled WGS sequence"/>
</dbReference>
<evidence type="ECO:0000256" key="1">
    <source>
        <dbReference type="SAM" id="MobiDB-lite"/>
    </source>
</evidence>
<dbReference type="Gene3D" id="3.10.100.10">
    <property type="entry name" value="Mannose-Binding Protein A, subunit A"/>
    <property type="match status" value="1"/>
</dbReference>
<keyword evidence="5" id="KW-1185">Reference proteome</keyword>
<dbReference type="CDD" id="cd00037">
    <property type="entry name" value="CLECT"/>
    <property type="match status" value="1"/>
</dbReference>
<dbReference type="InterPro" id="IPR016187">
    <property type="entry name" value="CTDL_fold"/>
</dbReference>
<name>A0A5J4NMT4_9TREM</name>